<keyword evidence="4 5" id="KW-0472">Membrane</keyword>
<feature type="transmembrane region" description="Helical" evidence="5">
    <location>
        <begin position="60"/>
        <end position="93"/>
    </location>
</feature>
<protein>
    <recommendedName>
        <fullName evidence="8">MAPEG superfamily protein</fullName>
    </recommendedName>
</protein>
<keyword evidence="7" id="KW-1185">Reference proteome</keyword>
<comment type="caution">
    <text evidence="6">The sequence shown here is derived from an EMBL/GenBank/DDBJ whole genome shotgun (WGS) entry which is preliminary data.</text>
</comment>
<evidence type="ECO:0000313" key="6">
    <source>
        <dbReference type="EMBL" id="NDV02141.1"/>
    </source>
</evidence>
<dbReference type="AlphaFoldDB" id="A0A6B2JKV2"/>
<reference evidence="6 7" key="1">
    <citation type="submission" date="2020-02" db="EMBL/GenBank/DDBJ databases">
        <title>Pseudoroseicyclus tamarix, sp. nov., isolated from offshore sediment of a Tamarix chinensis forest.</title>
        <authorList>
            <person name="Gai Y."/>
        </authorList>
    </citation>
    <scope>NUCLEOTIDE SEQUENCE [LARGE SCALE GENOMIC DNA]</scope>
    <source>
        <strain evidence="6 7">CLL3-39</strain>
    </source>
</reference>
<dbReference type="Gene3D" id="1.20.120.550">
    <property type="entry name" value="Membrane associated eicosanoid/glutathione metabolism-like domain"/>
    <property type="match status" value="1"/>
</dbReference>
<evidence type="ECO:0008006" key="8">
    <source>
        <dbReference type="Google" id="ProtNLM"/>
    </source>
</evidence>
<dbReference type="EMBL" id="JAAGAB010000003">
    <property type="protein sequence ID" value="NDV02141.1"/>
    <property type="molecule type" value="Genomic_DNA"/>
</dbReference>
<feature type="transmembrane region" description="Helical" evidence="5">
    <location>
        <begin position="6"/>
        <end position="27"/>
    </location>
</feature>
<dbReference type="PANTHER" id="PTHR35371:SF1">
    <property type="entry name" value="BLR7753 PROTEIN"/>
    <property type="match status" value="1"/>
</dbReference>
<dbReference type="GO" id="GO:0016020">
    <property type="term" value="C:membrane"/>
    <property type="evidence" value="ECO:0007669"/>
    <property type="project" value="UniProtKB-SubCell"/>
</dbReference>
<dbReference type="RefSeq" id="WP_163894802.1">
    <property type="nucleotide sequence ID" value="NZ_JAAFYS010000003.1"/>
</dbReference>
<dbReference type="Proteomes" id="UP000474757">
    <property type="component" value="Unassembled WGS sequence"/>
</dbReference>
<keyword evidence="2 5" id="KW-0812">Transmembrane</keyword>
<evidence type="ECO:0000256" key="4">
    <source>
        <dbReference type="ARBA" id="ARBA00023136"/>
    </source>
</evidence>
<comment type="subcellular location">
    <subcellularLocation>
        <location evidence="1">Membrane</location>
    </subcellularLocation>
</comment>
<dbReference type="InterPro" id="IPR001129">
    <property type="entry name" value="Membr-assoc_MAPEG"/>
</dbReference>
<name>A0A6B2JKV2_9RHOB</name>
<dbReference type="PANTHER" id="PTHR35371">
    <property type="entry name" value="INNER MEMBRANE PROTEIN"/>
    <property type="match status" value="1"/>
</dbReference>
<evidence type="ECO:0000256" key="5">
    <source>
        <dbReference type="SAM" id="Phobius"/>
    </source>
</evidence>
<accession>A0A6B2JKV2</accession>
<dbReference type="InterPro" id="IPR023352">
    <property type="entry name" value="MAPEG-like_dom_sf"/>
</dbReference>
<organism evidence="6 7">
    <name type="scientific">Pseudoroseicyclus tamaricis</name>
    <dbReference type="NCBI Taxonomy" id="2705421"/>
    <lineage>
        <taxon>Bacteria</taxon>
        <taxon>Pseudomonadati</taxon>
        <taxon>Pseudomonadota</taxon>
        <taxon>Alphaproteobacteria</taxon>
        <taxon>Rhodobacterales</taxon>
        <taxon>Paracoccaceae</taxon>
        <taxon>Pseudoroseicyclus</taxon>
    </lineage>
</organism>
<proteinExistence type="predicted"/>
<feature type="transmembrane region" description="Helical" evidence="5">
    <location>
        <begin position="105"/>
        <end position="127"/>
    </location>
</feature>
<dbReference type="SUPFAM" id="SSF161084">
    <property type="entry name" value="MAPEG domain-like"/>
    <property type="match status" value="1"/>
</dbReference>
<gene>
    <name evidence="6" type="ORF">GZA08_14320</name>
</gene>
<evidence type="ECO:0000256" key="2">
    <source>
        <dbReference type="ARBA" id="ARBA00022692"/>
    </source>
</evidence>
<sequence length="129" mass="14257">MLTWLLIGSAVYLLTCYVPALMLISHISIGRFLASRDEEPLKNAVHGRAERAARNFRENYPVFMGLGILALVVPGTNMPLATFGAAVFVLVRIPYLPMYMAAIPVWRSMVFMVGWTGMVLMGVALVWPG</sequence>
<evidence type="ECO:0000256" key="3">
    <source>
        <dbReference type="ARBA" id="ARBA00022989"/>
    </source>
</evidence>
<evidence type="ECO:0000313" key="7">
    <source>
        <dbReference type="Proteomes" id="UP000474757"/>
    </source>
</evidence>
<dbReference type="Pfam" id="PF01124">
    <property type="entry name" value="MAPEG"/>
    <property type="match status" value="1"/>
</dbReference>
<evidence type="ECO:0000256" key="1">
    <source>
        <dbReference type="ARBA" id="ARBA00004370"/>
    </source>
</evidence>
<keyword evidence="3 5" id="KW-1133">Transmembrane helix</keyword>